<dbReference type="OrthoDB" id="8882910at2"/>
<dbReference type="Proteomes" id="UP000283063">
    <property type="component" value="Plasmid pW43B"/>
</dbReference>
<dbReference type="Gene3D" id="2.60.120.10">
    <property type="entry name" value="Jelly Rolls"/>
    <property type="match status" value="1"/>
</dbReference>
<keyword evidence="2" id="KW-1185">Reference proteome</keyword>
<accession>A0A3T0NA39</accession>
<organism evidence="1 2">
    <name type="scientific">Parasedimentitalea marina</name>
    <dbReference type="NCBI Taxonomy" id="2483033"/>
    <lineage>
        <taxon>Bacteria</taxon>
        <taxon>Pseudomonadati</taxon>
        <taxon>Pseudomonadota</taxon>
        <taxon>Alphaproteobacteria</taxon>
        <taxon>Rhodobacterales</taxon>
        <taxon>Paracoccaceae</taxon>
        <taxon>Parasedimentitalea</taxon>
    </lineage>
</organism>
<name>A0A3T0NA39_9RHOB</name>
<dbReference type="RefSeq" id="WP_127751348.1">
    <property type="nucleotide sequence ID" value="NZ_CP033221.1"/>
</dbReference>
<evidence type="ECO:0008006" key="3">
    <source>
        <dbReference type="Google" id="ProtNLM"/>
    </source>
</evidence>
<dbReference type="EMBL" id="CP033221">
    <property type="protein sequence ID" value="AZV80849.1"/>
    <property type="molecule type" value="Genomic_DNA"/>
</dbReference>
<evidence type="ECO:0000313" key="1">
    <source>
        <dbReference type="EMBL" id="AZV80849.1"/>
    </source>
</evidence>
<sequence>MAYDKSDARAALAPAAAAKPSTGLIAESQLATFYDTAADVDDTNGKSWFVRGQNFVLVQSEAQPGGTFARKDQADEYVVLLLEAGAAIIADGVIKVLQGNTIAFVPPGDSSVTLPEGGRFFRMFTSQSPDLVAQCPNADAYDVPRTHIPEFQAWPTPKDGWKLRHYSLDVAKEPGRFGRIFRCTTFMVNILDPWDGPRDTTKMSPHHHDEFEQGSLVLEGMYSHHLRWPWTTDMADWRDDVEVKVGAPSAFVIPPPVVHTSRATGAGRNAMVDIFCPPRQDFSAKSGWVLNADDYPMPDISE</sequence>
<keyword evidence="1" id="KW-0614">Plasmid</keyword>
<gene>
    <name evidence="1" type="ORF">EBB79_23160</name>
</gene>
<dbReference type="AlphaFoldDB" id="A0A3T0NA39"/>
<proteinExistence type="predicted"/>
<dbReference type="KEGG" id="sedi:EBB79_23160"/>
<dbReference type="SUPFAM" id="SSF51182">
    <property type="entry name" value="RmlC-like cupins"/>
    <property type="match status" value="1"/>
</dbReference>
<evidence type="ECO:0000313" key="2">
    <source>
        <dbReference type="Proteomes" id="UP000283063"/>
    </source>
</evidence>
<reference evidence="1 2" key="1">
    <citation type="submission" date="2018-10" db="EMBL/GenBank/DDBJ databases">
        <title>Parasedimentitalea marina sp. nov., a psychrophilic bacterium isolated from deep seawater of the New Britain Trench.</title>
        <authorList>
            <person name="Cao J."/>
        </authorList>
    </citation>
    <scope>NUCLEOTIDE SEQUENCE [LARGE SCALE GENOMIC DNA]</scope>
    <source>
        <strain evidence="1 2">W43</strain>
        <plasmid evidence="1 2">pW43B</plasmid>
    </source>
</reference>
<protein>
    <recommendedName>
        <fullName evidence="3">Cupin</fullName>
    </recommendedName>
</protein>
<geneLocation type="plasmid" evidence="1 2">
    <name>pW43B</name>
</geneLocation>
<dbReference type="InterPro" id="IPR014710">
    <property type="entry name" value="RmlC-like_jellyroll"/>
</dbReference>
<dbReference type="InterPro" id="IPR011051">
    <property type="entry name" value="RmlC_Cupin_sf"/>
</dbReference>